<dbReference type="GO" id="GO:0003677">
    <property type="term" value="F:DNA binding"/>
    <property type="evidence" value="ECO:0007669"/>
    <property type="project" value="InterPro"/>
</dbReference>
<dbReference type="eggNOG" id="ENOG502S1X9">
    <property type="taxonomic scope" value="Eukaryota"/>
</dbReference>
<keyword evidence="2" id="KW-0539">Nucleus</keyword>
<reference evidence="5 6" key="1">
    <citation type="journal article" date="2007" name="Nat. Biotechnol.">
        <title>Genome sequence of the lignocellulose-bioconverting and xylose-fermenting yeast Pichia stipitis.</title>
        <authorList>
            <person name="Jeffries T.W."/>
            <person name="Grigoriev I.V."/>
            <person name="Grimwood J."/>
            <person name="Laplaza J.M."/>
            <person name="Aerts A."/>
            <person name="Salamov A."/>
            <person name="Schmutz J."/>
            <person name="Lindquist E."/>
            <person name="Dehal P."/>
            <person name="Shapiro H."/>
            <person name="Jin Y.S."/>
            <person name="Passoth V."/>
            <person name="Richardson P.M."/>
        </authorList>
    </citation>
    <scope>NUCLEOTIDE SEQUENCE [LARGE SCALE GENOMIC DNA]</scope>
    <source>
        <strain evidence="6">ATCC 58785 / CBS 6054 / NBRC 10063 / NRRL Y-11545</strain>
    </source>
</reference>
<comment type="caution">
    <text evidence="5">The sequence shown here is derived from an EMBL/GenBank/DDBJ whole genome shotgun (WGS) entry which is preliminary data.</text>
</comment>
<dbReference type="Pfam" id="PF04082">
    <property type="entry name" value="Fungal_trans"/>
    <property type="match status" value="1"/>
</dbReference>
<evidence type="ECO:0000256" key="3">
    <source>
        <dbReference type="SAM" id="MobiDB-lite"/>
    </source>
</evidence>
<evidence type="ECO:0000256" key="2">
    <source>
        <dbReference type="ARBA" id="ARBA00023242"/>
    </source>
</evidence>
<dbReference type="EMBL" id="AAVQ01000002">
    <property type="protein sequence ID" value="EAZ63125.2"/>
    <property type="molecule type" value="Genomic_DNA"/>
</dbReference>
<evidence type="ECO:0000256" key="1">
    <source>
        <dbReference type="ARBA" id="ARBA00022723"/>
    </source>
</evidence>
<dbReference type="HOGENOM" id="CLU_364501_0_0_1"/>
<dbReference type="InterPro" id="IPR036864">
    <property type="entry name" value="Zn2-C6_fun-type_DNA-bd_sf"/>
</dbReference>
<dbReference type="SUPFAM" id="SSF57701">
    <property type="entry name" value="Zn2/Cys6 DNA-binding domain"/>
    <property type="match status" value="1"/>
</dbReference>
<organism evidence="5 6">
    <name type="scientific">Scheffersomyces stipitis (strain ATCC 58785 / CBS 6054 / NBRC 10063 / NRRL Y-11545)</name>
    <name type="common">Yeast</name>
    <name type="synonym">Pichia stipitis</name>
    <dbReference type="NCBI Taxonomy" id="322104"/>
    <lineage>
        <taxon>Eukaryota</taxon>
        <taxon>Fungi</taxon>
        <taxon>Dikarya</taxon>
        <taxon>Ascomycota</taxon>
        <taxon>Saccharomycotina</taxon>
        <taxon>Pichiomycetes</taxon>
        <taxon>Debaryomycetaceae</taxon>
        <taxon>Scheffersomyces</taxon>
    </lineage>
</organism>
<keyword evidence="6" id="KW-1185">Reference proteome</keyword>
<sequence>MFVFPAFDSNYKTRKRTFKCCQNCRVKRVKCQITSTDYESLGCVNCRKNKWTCSLAKQQAVQSQTPDQNQNQQIQIQSTIKNELGNIDEISQSNNTTIENGTATTNMKTITPQYLKQTFNFNVSGNDSGSNYQYLFHGHPKVIIAMSDDQTIWHESGVYVKTTKENQNTKEGVEGKSYKLKNFGSGTFKEFYIRNENVYNFLLSINAFTLESPAYPFESDEVRQLIELYFYKLNSIFPLVHENGFWDDYRNNKAQNVLIYVVVLAISRDKMAESILKKVFLRGTLHRHGQQFNEDLVSFMSELEYKIRQILLILPQLGDEDKFSRLVVSLVLSTHFNYDKLGCENSSHDLTDAINLATSIGIHMKRLSLNAEPSKVEYSSNLWWCCYIFDRFNGLVNARPVFIRQEDFNVDLPYNNINLLKMVQLARSLENMFFAIFQPFNNNNVIGTNNLNNNMVRYKMFDTDEFQRIEFELCDKERSRNRVAYDSMYPVASRVGDNPFTDYVGNTIHFMTRVVNNVIILASQKAKYDNPQIPNHIPEAVALRASSNILWYLVQMKDEFVINIPMVPWCMSLAMAVALKKKARMCLKDGEYEEYKVYQDPFEFKDYINELEKFSSTWWVVDEICRLTRDFTNTLDSKSKSRKRRQRAKAASAAGTSKKKQKMESRSDWVKSALPQPVSSPVPKSDAIPSIRNMLQPPSQTSTELNAYVASTNGTTPYMQTDSSFSPNSMNSSDANQYDQYFESMQIDIFNNDFFKDVPNVINLLK</sequence>
<dbReference type="CDD" id="cd12148">
    <property type="entry name" value="fungal_TF_MHR"/>
    <property type="match status" value="1"/>
</dbReference>
<dbReference type="InParanoid" id="A3GHW5"/>
<dbReference type="SMART" id="SM00906">
    <property type="entry name" value="Fungal_trans"/>
    <property type="match status" value="1"/>
</dbReference>
<protein>
    <recommendedName>
        <fullName evidence="4">Xylanolytic transcriptional activator regulatory domain-containing protein</fullName>
    </recommendedName>
</protein>
<dbReference type="RefSeq" id="XP_001387148.2">
    <property type="nucleotide sequence ID" value="XM_001387111.1"/>
</dbReference>
<feature type="domain" description="Xylanolytic transcriptional activator regulatory" evidence="4">
    <location>
        <begin position="346"/>
        <end position="419"/>
    </location>
</feature>
<dbReference type="OrthoDB" id="10031947at2759"/>
<feature type="region of interest" description="Disordered" evidence="3">
    <location>
        <begin position="636"/>
        <end position="689"/>
    </location>
</feature>
<dbReference type="GO" id="GO:0008270">
    <property type="term" value="F:zinc ion binding"/>
    <property type="evidence" value="ECO:0007669"/>
    <property type="project" value="InterPro"/>
</dbReference>
<proteinExistence type="predicted"/>
<dbReference type="InterPro" id="IPR007219">
    <property type="entry name" value="XnlR_reg_dom"/>
</dbReference>
<dbReference type="OMA" id="NLWWCCY"/>
<evidence type="ECO:0000313" key="6">
    <source>
        <dbReference type="Proteomes" id="UP000002258"/>
    </source>
</evidence>
<name>A3GHW5_PICST</name>
<dbReference type="CDD" id="cd00067">
    <property type="entry name" value="GAL4"/>
    <property type="match status" value="1"/>
</dbReference>
<dbReference type="STRING" id="322104.A3GHW5"/>
<dbReference type="GeneID" id="4851864"/>
<dbReference type="GO" id="GO:0006351">
    <property type="term" value="P:DNA-templated transcription"/>
    <property type="evidence" value="ECO:0007669"/>
    <property type="project" value="InterPro"/>
</dbReference>
<dbReference type="Proteomes" id="UP000002258">
    <property type="component" value="Chromosome 1"/>
</dbReference>
<evidence type="ECO:0000259" key="4">
    <source>
        <dbReference type="SMART" id="SM00906"/>
    </source>
</evidence>
<keyword evidence="1" id="KW-0479">Metal-binding</keyword>
<gene>
    <name evidence="5" type="ORF">PICST_53564</name>
</gene>
<dbReference type="KEGG" id="pic:PICST_53564"/>
<dbReference type="GO" id="GO:0000981">
    <property type="term" value="F:DNA-binding transcription factor activity, RNA polymerase II-specific"/>
    <property type="evidence" value="ECO:0007669"/>
    <property type="project" value="InterPro"/>
</dbReference>
<dbReference type="AlphaFoldDB" id="A3GHW5"/>
<dbReference type="InterPro" id="IPR001138">
    <property type="entry name" value="Zn2Cys6_DnaBD"/>
</dbReference>
<evidence type="ECO:0000313" key="5">
    <source>
        <dbReference type="EMBL" id="EAZ63125.2"/>
    </source>
</evidence>
<dbReference type="InterPro" id="IPR050987">
    <property type="entry name" value="AtrR-like"/>
</dbReference>
<dbReference type="PANTHER" id="PTHR46910:SF1">
    <property type="entry name" value="MISCELLANEOUS ZN(II)2CYS6 TRANSCRIPTION FACTOR (EUROFUNG)-RELATED"/>
    <property type="match status" value="1"/>
</dbReference>
<dbReference type="PANTHER" id="PTHR46910">
    <property type="entry name" value="TRANSCRIPTION FACTOR PDR1"/>
    <property type="match status" value="1"/>
</dbReference>
<accession>A3GHW5</accession>